<proteinExistence type="predicted"/>
<sequence length="273" mass="30787">MPEATDTERSTARPSSGPCANPRAFMLTFDDGPVPGKTDAVLETLRRYRGEDGQPVRAGFFMVGDAPEGFWAGRRHYAPYEIWIRKGSMRRHPDVVARVRAAGHLIGNHTTHHIWPRWPWYRWPILGAERRLETEIRTWEALAEATGQWDADTAPRLFRTPYLADTPLLTRVVHAQGYRSVGGQTVGDASPEHDLEDVLRRVRQIMETPRNATGIGVEDESPEIPVPPRVLIFHDILPLTVTHLSDVIDHLLAQGYVLRHFDPDALPDPGQIP</sequence>
<evidence type="ECO:0000313" key="5">
    <source>
        <dbReference type="EMBL" id="ANJ68036.1"/>
    </source>
</evidence>
<keyword evidence="1" id="KW-0479">Metal-binding</keyword>
<feature type="compositionally biased region" description="Basic and acidic residues" evidence="3">
    <location>
        <begin position="1"/>
        <end position="11"/>
    </location>
</feature>
<evidence type="ECO:0000256" key="2">
    <source>
        <dbReference type="ARBA" id="ARBA00022801"/>
    </source>
</evidence>
<protein>
    <recommendedName>
        <fullName evidence="4">NodB homology domain-containing protein</fullName>
    </recommendedName>
</protein>
<dbReference type="AlphaFoldDB" id="A0A191ZJF5"/>
<gene>
    <name evidence="5" type="ORF">A9404_12210</name>
</gene>
<dbReference type="SUPFAM" id="SSF88713">
    <property type="entry name" value="Glycoside hydrolase/deacetylase"/>
    <property type="match status" value="1"/>
</dbReference>
<organism evidence="5 6">
    <name type="scientific">Halothiobacillus diazotrophicus</name>
    <dbReference type="NCBI Taxonomy" id="1860122"/>
    <lineage>
        <taxon>Bacteria</taxon>
        <taxon>Pseudomonadati</taxon>
        <taxon>Pseudomonadota</taxon>
        <taxon>Gammaproteobacteria</taxon>
        <taxon>Chromatiales</taxon>
        <taxon>Halothiobacillaceae</taxon>
        <taxon>Halothiobacillus</taxon>
    </lineage>
</organism>
<evidence type="ECO:0000313" key="6">
    <source>
        <dbReference type="Proteomes" id="UP000078596"/>
    </source>
</evidence>
<evidence type="ECO:0000259" key="4">
    <source>
        <dbReference type="PROSITE" id="PS51677"/>
    </source>
</evidence>
<accession>A0A191ZJF5</accession>
<dbReference type="InterPro" id="IPR011330">
    <property type="entry name" value="Glyco_hydro/deAcase_b/a-brl"/>
</dbReference>
<dbReference type="KEGG" id="haz:A9404_12210"/>
<dbReference type="GO" id="GO:0016020">
    <property type="term" value="C:membrane"/>
    <property type="evidence" value="ECO:0007669"/>
    <property type="project" value="TreeGrafter"/>
</dbReference>
<feature type="region of interest" description="Disordered" evidence="3">
    <location>
        <begin position="1"/>
        <end position="21"/>
    </location>
</feature>
<dbReference type="GO" id="GO:0046872">
    <property type="term" value="F:metal ion binding"/>
    <property type="evidence" value="ECO:0007669"/>
    <property type="project" value="UniProtKB-KW"/>
</dbReference>
<reference evidence="5 6" key="1">
    <citation type="submission" date="2016-06" db="EMBL/GenBank/DDBJ databases">
        <title>Insight into the functional genes involving in sulfur oxidation in Pearl River water.</title>
        <authorList>
            <person name="Luo J."/>
            <person name="Tan X."/>
            <person name="Lin W."/>
        </authorList>
    </citation>
    <scope>NUCLEOTIDE SEQUENCE [LARGE SCALE GENOMIC DNA]</scope>
    <source>
        <strain evidence="5 6">LS2</strain>
    </source>
</reference>
<dbReference type="Pfam" id="PF01522">
    <property type="entry name" value="Polysacc_deac_1"/>
    <property type="match status" value="1"/>
</dbReference>
<dbReference type="InterPro" id="IPR002509">
    <property type="entry name" value="NODB_dom"/>
</dbReference>
<feature type="domain" description="NodB homology" evidence="4">
    <location>
        <begin position="23"/>
        <end position="259"/>
    </location>
</feature>
<dbReference type="GO" id="GO:0005975">
    <property type="term" value="P:carbohydrate metabolic process"/>
    <property type="evidence" value="ECO:0007669"/>
    <property type="project" value="InterPro"/>
</dbReference>
<dbReference type="PROSITE" id="PS51677">
    <property type="entry name" value="NODB"/>
    <property type="match status" value="1"/>
</dbReference>
<name>A0A191ZJF5_9GAMM</name>
<dbReference type="RefSeq" id="WP_066102089.1">
    <property type="nucleotide sequence ID" value="NZ_CP016027.1"/>
</dbReference>
<dbReference type="CDD" id="cd10917">
    <property type="entry name" value="CE4_NodB_like_6s_7s"/>
    <property type="match status" value="1"/>
</dbReference>
<keyword evidence="2" id="KW-0378">Hydrolase</keyword>
<dbReference type="EMBL" id="CP016027">
    <property type="protein sequence ID" value="ANJ68036.1"/>
    <property type="molecule type" value="Genomic_DNA"/>
</dbReference>
<keyword evidence="6" id="KW-1185">Reference proteome</keyword>
<dbReference type="Proteomes" id="UP000078596">
    <property type="component" value="Chromosome"/>
</dbReference>
<dbReference type="STRING" id="1860122.A9404_12210"/>
<evidence type="ECO:0000256" key="1">
    <source>
        <dbReference type="ARBA" id="ARBA00022723"/>
    </source>
</evidence>
<dbReference type="OrthoDB" id="276604at2"/>
<dbReference type="Gene3D" id="3.20.20.370">
    <property type="entry name" value="Glycoside hydrolase/deacetylase"/>
    <property type="match status" value="1"/>
</dbReference>
<dbReference type="PANTHER" id="PTHR10587">
    <property type="entry name" value="GLYCOSYL TRANSFERASE-RELATED"/>
    <property type="match status" value="1"/>
</dbReference>
<dbReference type="PANTHER" id="PTHR10587:SF133">
    <property type="entry name" value="CHITIN DEACETYLASE 1-RELATED"/>
    <property type="match status" value="1"/>
</dbReference>
<dbReference type="GO" id="GO:0016810">
    <property type="term" value="F:hydrolase activity, acting on carbon-nitrogen (but not peptide) bonds"/>
    <property type="evidence" value="ECO:0007669"/>
    <property type="project" value="InterPro"/>
</dbReference>
<dbReference type="InterPro" id="IPR050248">
    <property type="entry name" value="Polysacc_deacetylase_ArnD"/>
</dbReference>
<evidence type="ECO:0000256" key="3">
    <source>
        <dbReference type="SAM" id="MobiDB-lite"/>
    </source>
</evidence>